<feature type="non-terminal residue" evidence="2">
    <location>
        <position position="1"/>
    </location>
</feature>
<dbReference type="InterPro" id="IPR007110">
    <property type="entry name" value="Ig-like_dom"/>
</dbReference>
<protein>
    <recommendedName>
        <fullName evidence="1">Ig-like domain-containing protein</fullName>
    </recommendedName>
</protein>
<evidence type="ECO:0000313" key="3">
    <source>
        <dbReference type="Proteomes" id="UP000321570"/>
    </source>
</evidence>
<organism evidence="2 3">
    <name type="scientific">Hymenolepis diminuta</name>
    <name type="common">Rat tapeworm</name>
    <dbReference type="NCBI Taxonomy" id="6216"/>
    <lineage>
        <taxon>Eukaryota</taxon>
        <taxon>Metazoa</taxon>
        <taxon>Spiralia</taxon>
        <taxon>Lophotrochozoa</taxon>
        <taxon>Platyhelminthes</taxon>
        <taxon>Cestoda</taxon>
        <taxon>Eucestoda</taxon>
        <taxon>Cyclophyllidea</taxon>
        <taxon>Hymenolepididae</taxon>
        <taxon>Hymenolepis</taxon>
    </lineage>
</organism>
<dbReference type="SUPFAM" id="SSF48726">
    <property type="entry name" value="Immunoglobulin"/>
    <property type="match status" value="1"/>
</dbReference>
<feature type="domain" description="Ig-like" evidence="1">
    <location>
        <begin position="125"/>
        <end position="171"/>
    </location>
</feature>
<name>A0A564Y086_HYMDI</name>
<dbReference type="AlphaFoldDB" id="A0A564Y086"/>
<sequence length="171" mass="19341">FGIEIKERDVYVKIGGKIKFCCDLNLEENQALVLSQDLLRLRSLSRMMMIYKQIDANSRDFFDARPGYYMKDKSEQVESLCLEKEHPGADLSDNNLEFKCDLIDEMGLGTIIATEKITVKIFEPPVITPLPAQLESVVNGPVSLKCSATGRPELTLRWINEVSPISRPSFL</sequence>
<dbReference type="PROSITE" id="PS50835">
    <property type="entry name" value="IG_LIKE"/>
    <property type="match status" value="1"/>
</dbReference>
<accession>A0A564Y086</accession>
<keyword evidence="3" id="KW-1185">Reference proteome</keyword>
<dbReference type="Proteomes" id="UP000321570">
    <property type="component" value="Unassembled WGS sequence"/>
</dbReference>
<dbReference type="EMBL" id="CABIJS010000022">
    <property type="protein sequence ID" value="VUZ39974.1"/>
    <property type="molecule type" value="Genomic_DNA"/>
</dbReference>
<dbReference type="InterPro" id="IPR036179">
    <property type="entry name" value="Ig-like_dom_sf"/>
</dbReference>
<reference evidence="2 3" key="1">
    <citation type="submission" date="2019-07" db="EMBL/GenBank/DDBJ databases">
        <authorList>
            <person name="Jastrzebski P J."/>
            <person name="Paukszto L."/>
            <person name="Jastrzebski P J."/>
        </authorList>
    </citation>
    <scope>NUCLEOTIDE SEQUENCE [LARGE SCALE GENOMIC DNA]</scope>
    <source>
        <strain evidence="2 3">WMS-il1</strain>
    </source>
</reference>
<dbReference type="InterPro" id="IPR013783">
    <property type="entry name" value="Ig-like_fold"/>
</dbReference>
<dbReference type="Gene3D" id="2.60.40.10">
    <property type="entry name" value="Immunoglobulins"/>
    <property type="match status" value="1"/>
</dbReference>
<evidence type="ECO:0000313" key="2">
    <source>
        <dbReference type="EMBL" id="VUZ39974.1"/>
    </source>
</evidence>
<evidence type="ECO:0000259" key="1">
    <source>
        <dbReference type="PROSITE" id="PS50835"/>
    </source>
</evidence>
<proteinExistence type="predicted"/>
<gene>
    <name evidence="2" type="ORF">WMSIL1_LOCUS1013</name>
</gene>